<comment type="caution">
    <text evidence="2">The sequence shown here is derived from an EMBL/GenBank/DDBJ whole genome shotgun (WGS) entry which is preliminary data.</text>
</comment>
<keyword evidence="3" id="KW-1185">Reference proteome</keyword>
<keyword evidence="1" id="KW-0472">Membrane</keyword>
<feature type="transmembrane region" description="Helical" evidence="1">
    <location>
        <begin position="81"/>
        <end position="107"/>
    </location>
</feature>
<gene>
    <name evidence="2" type="ORF">LIER_40318</name>
</gene>
<dbReference type="EMBL" id="BAABME010023024">
    <property type="protein sequence ID" value="GAA0167132.1"/>
    <property type="molecule type" value="Genomic_DNA"/>
</dbReference>
<protein>
    <recommendedName>
        <fullName evidence="4">Transmembrane protein</fullName>
    </recommendedName>
</protein>
<feature type="transmembrane region" description="Helical" evidence="1">
    <location>
        <begin position="176"/>
        <end position="208"/>
    </location>
</feature>
<feature type="transmembrane region" description="Helical" evidence="1">
    <location>
        <begin position="229"/>
        <end position="249"/>
    </location>
</feature>
<evidence type="ECO:0000313" key="2">
    <source>
        <dbReference type="EMBL" id="GAA0167132.1"/>
    </source>
</evidence>
<dbReference type="Proteomes" id="UP001454036">
    <property type="component" value="Unassembled WGS sequence"/>
</dbReference>
<dbReference type="PANTHER" id="PTHR33133:SF7">
    <property type="entry name" value="F26K24.10 PROTEIN-RELATED"/>
    <property type="match status" value="1"/>
</dbReference>
<proteinExistence type="predicted"/>
<keyword evidence="1" id="KW-1133">Transmembrane helix</keyword>
<keyword evidence="1" id="KW-0812">Transmembrane</keyword>
<feature type="transmembrane region" description="Helical" evidence="1">
    <location>
        <begin position="32"/>
        <end position="53"/>
    </location>
</feature>
<evidence type="ECO:0008006" key="4">
    <source>
        <dbReference type="Google" id="ProtNLM"/>
    </source>
</evidence>
<name>A0AAV3QVX7_LITER</name>
<evidence type="ECO:0000256" key="1">
    <source>
        <dbReference type="SAM" id="Phobius"/>
    </source>
</evidence>
<dbReference type="AlphaFoldDB" id="A0AAV3QVX7"/>
<dbReference type="PANTHER" id="PTHR33133">
    <property type="entry name" value="OS08G0107100 PROTEIN-RELATED"/>
    <property type="match status" value="1"/>
</dbReference>
<reference evidence="2 3" key="1">
    <citation type="submission" date="2024-01" db="EMBL/GenBank/DDBJ databases">
        <title>The complete chloroplast genome sequence of Lithospermum erythrorhizon: insights into the phylogenetic relationship among Boraginaceae species and the maternal lineages of purple gromwells.</title>
        <authorList>
            <person name="Okada T."/>
            <person name="Watanabe K."/>
        </authorList>
    </citation>
    <scope>NUCLEOTIDE SEQUENCE [LARGE SCALE GENOMIC DNA]</scope>
</reference>
<organism evidence="2 3">
    <name type="scientific">Lithospermum erythrorhizon</name>
    <name type="common">Purple gromwell</name>
    <name type="synonym">Lithospermum officinale var. erythrorhizon</name>
    <dbReference type="NCBI Taxonomy" id="34254"/>
    <lineage>
        <taxon>Eukaryota</taxon>
        <taxon>Viridiplantae</taxon>
        <taxon>Streptophyta</taxon>
        <taxon>Embryophyta</taxon>
        <taxon>Tracheophyta</taxon>
        <taxon>Spermatophyta</taxon>
        <taxon>Magnoliopsida</taxon>
        <taxon>eudicotyledons</taxon>
        <taxon>Gunneridae</taxon>
        <taxon>Pentapetalae</taxon>
        <taxon>asterids</taxon>
        <taxon>lamiids</taxon>
        <taxon>Boraginales</taxon>
        <taxon>Boraginaceae</taxon>
        <taxon>Boraginoideae</taxon>
        <taxon>Lithospermeae</taxon>
        <taxon>Lithospermum</taxon>
    </lineage>
</organism>
<feature type="transmembrane region" description="Helical" evidence="1">
    <location>
        <begin position="281"/>
        <end position="300"/>
    </location>
</feature>
<evidence type="ECO:0000313" key="3">
    <source>
        <dbReference type="Proteomes" id="UP001454036"/>
    </source>
</evidence>
<feature type="transmembrane region" description="Helical" evidence="1">
    <location>
        <begin position="128"/>
        <end position="156"/>
    </location>
</feature>
<sequence length="339" mass="37131">MATPPSPSLHTLTLYGVLSESKKILNAHSRHFLALSVLFLLPLSFSLIIYSTLHSLLNHPPHPHLSLSYTFPHLTFPPSHALFTILYALFALFMSLFAFASIGYSTFHGFYGRPVKIGASVGSILSSFLPLCGTLFVGQVVVGVVGLVFMFFGGLVYKKLELFGVGMSTLVVGYDISTWVCVFVVFMVGLFVIYLHVNWVLAPVVVVVESKWGYEALRRSAYLVRGMRGVALSMMGLFGLSIWFVVWAFSEFSRFGSVVNVGGVLGFDSVVFICETVINSGAVTLLMLEGMAGIVVLYMYCKAVHGELALGIAEEFDSEYISLPFDDEKVPHVVSVVYG</sequence>
<accession>A0AAV3QVX7</accession>